<dbReference type="Proteomes" id="UP001321542">
    <property type="component" value="Chromosome"/>
</dbReference>
<feature type="region of interest" description="Disordered" evidence="1">
    <location>
        <begin position="179"/>
        <end position="199"/>
    </location>
</feature>
<evidence type="ECO:0000313" key="3">
    <source>
        <dbReference type="EMBL" id="BBC34549.1"/>
    </source>
</evidence>
<feature type="transmembrane region" description="Helical" evidence="2">
    <location>
        <begin position="21"/>
        <end position="44"/>
    </location>
</feature>
<keyword evidence="2" id="KW-0812">Transmembrane</keyword>
<evidence type="ECO:0000256" key="1">
    <source>
        <dbReference type="SAM" id="MobiDB-lite"/>
    </source>
</evidence>
<evidence type="ECO:0000313" key="4">
    <source>
        <dbReference type="Proteomes" id="UP001321542"/>
    </source>
</evidence>
<keyword evidence="4" id="KW-1185">Reference proteome</keyword>
<evidence type="ECO:0000256" key="2">
    <source>
        <dbReference type="SAM" id="Phobius"/>
    </source>
</evidence>
<organism evidence="3 4">
    <name type="scientific">Streptomyces graminofaciens</name>
    <dbReference type="NCBI Taxonomy" id="68212"/>
    <lineage>
        <taxon>Bacteria</taxon>
        <taxon>Bacillati</taxon>
        <taxon>Actinomycetota</taxon>
        <taxon>Actinomycetes</taxon>
        <taxon>Kitasatosporales</taxon>
        <taxon>Streptomycetaceae</taxon>
        <taxon>Streptomyces</taxon>
    </lineage>
</organism>
<protein>
    <submittedName>
        <fullName evidence="3">Uncharacterized protein</fullName>
    </submittedName>
</protein>
<name>A0ABM7FEM6_9ACTN</name>
<keyword evidence="2" id="KW-1133">Transmembrane helix</keyword>
<reference evidence="3 4" key="1">
    <citation type="journal article" date="2010" name="ChemBioChem">
        <title>Cloning and characterization of the biosynthetic gene cluster of 16-membered macrolide antibiotic FD-891: involvement of a dual functional cytochrome P450 monooxygenase catalyzing epoxidation and hydroxylation.</title>
        <authorList>
            <person name="Kudo F."/>
            <person name="Motegi A."/>
            <person name="Mizoue K."/>
            <person name="Eguchi T."/>
        </authorList>
    </citation>
    <scope>NUCLEOTIDE SEQUENCE [LARGE SCALE GENOMIC DNA]</scope>
    <source>
        <strain evidence="3 4">A-8890</strain>
    </source>
</reference>
<proteinExistence type="predicted"/>
<gene>
    <name evidence="3" type="ORF">SGFS_058430</name>
</gene>
<reference evidence="3 4" key="2">
    <citation type="journal article" date="2023" name="ChemBioChem">
        <title>Acyltransferase Domain Exchange between Two Independent Type I Polyketide Synthases in the Same Producer Strain of Macrolide Antibiotics.</title>
        <authorList>
            <person name="Kudo F."/>
            <person name="Kishikawa K."/>
            <person name="Tsuboi K."/>
            <person name="Kido T."/>
            <person name="Usui T."/>
            <person name="Hashimoto J."/>
            <person name="Shin-Ya K."/>
            <person name="Miyanaga A."/>
            <person name="Eguchi T."/>
        </authorList>
    </citation>
    <scope>NUCLEOTIDE SEQUENCE [LARGE SCALE GENOMIC DNA]</scope>
    <source>
        <strain evidence="3 4">A-8890</strain>
    </source>
</reference>
<dbReference type="EMBL" id="AP018448">
    <property type="protein sequence ID" value="BBC34549.1"/>
    <property type="molecule type" value="Genomic_DNA"/>
</dbReference>
<sequence length="199" mass="21864">MGIRSTWQAWKRLPSMEKVNLGTEMATAVGAVAALAISIVSISVSVSASNKASSNEELANRLAGMAYANDRITNRLATAYRVAWHVPEEGNGARHLLIENRSLVPAYRVLLLDATANRLYKISVLGPCTQFSVDPPDGIKFDQFTMHFHTAGQWYKTDANGKTVPSKISEKTFADYKDHKDTAQTSKQKPMFEDLQGCG</sequence>
<keyword evidence="2" id="KW-0472">Membrane</keyword>
<accession>A0ABM7FEM6</accession>
<dbReference type="RefSeq" id="WP_286254534.1">
    <property type="nucleotide sequence ID" value="NZ_AP018448.1"/>
</dbReference>